<name>A0A1H9F956_9GAMM</name>
<keyword evidence="1" id="KW-0175">Coiled coil</keyword>
<accession>A0A1H9F956</accession>
<dbReference type="Pfam" id="PF20045">
    <property type="entry name" value="DUF6447"/>
    <property type="match status" value="1"/>
</dbReference>
<dbReference type="InterPro" id="IPR045615">
    <property type="entry name" value="DUF6447"/>
</dbReference>
<dbReference type="Proteomes" id="UP000199496">
    <property type="component" value="Unassembled WGS sequence"/>
</dbReference>
<dbReference type="STRING" id="867345.SAMN05421693_12518"/>
<protein>
    <submittedName>
        <fullName evidence="2">Uncharacterized protein</fullName>
    </submittedName>
</protein>
<keyword evidence="3" id="KW-1185">Reference proteome</keyword>
<evidence type="ECO:0000313" key="2">
    <source>
        <dbReference type="EMBL" id="SEQ34409.1"/>
    </source>
</evidence>
<organism evidence="2 3">
    <name type="scientific">Ectothiorhodospira magna</name>
    <dbReference type="NCBI Taxonomy" id="867345"/>
    <lineage>
        <taxon>Bacteria</taxon>
        <taxon>Pseudomonadati</taxon>
        <taxon>Pseudomonadota</taxon>
        <taxon>Gammaproteobacteria</taxon>
        <taxon>Chromatiales</taxon>
        <taxon>Ectothiorhodospiraceae</taxon>
        <taxon>Ectothiorhodospira</taxon>
    </lineage>
</organism>
<dbReference type="EMBL" id="FOFO01000025">
    <property type="protein sequence ID" value="SEQ34409.1"/>
    <property type="molecule type" value="Genomic_DNA"/>
</dbReference>
<feature type="coiled-coil region" evidence="1">
    <location>
        <begin position="25"/>
        <end position="52"/>
    </location>
</feature>
<gene>
    <name evidence="2" type="ORF">SAMN05421693_12518</name>
</gene>
<evidence type="ECO:0000313" key="3">
    <source>
        <dbReference type="Proteomes" id="UP000199496"/>
    </source>
</evidence>
<dbReference type="AlphaFoldDB" id="A0A1H9F956"/>
<dbReference type="RefSeq" id="WP_090208526.1">
    <property type="nucleotide sequence ID" value="NZ_FOFO01000025.1"/>
</dbReference>
<reference evidence="2 3" key="1">
    <citation type="submission" date="2016-10" db="EMBL/GenBank/DDBJ databases">
        <authorList>
            <person name="de Groot N.N."/>
        </authorList>
    </citation>
    <scope>NUCLEOTIDE SEQUENCE [LARGE SCALE GENOMIC DNA]</scope>
    <source>
        <strain evidence="2 3">B7-7</strain>
    </source>
</reference>
<dbReference type="OrthoDB" id="5797291at2"/>
<evidence type="ECO:0000256" key="1">
    <source>
        <dbReference type="SAM" id="Coils"/>
    </source>
</evidence>
<proteinExistence type="predicted"/>
<sequence length="69" mass="7598">MVDTPGKNITIDGKQYDLDSLSDNAKAQIANLRVTDQEIQRLQQQIAIAQTARSAYARALAEALPKVEQ</sequence>